<evidence type="ECO:0000256" key="7">
    <source>
        <dbReference type="ARBA" id="ARBA00022825"/>
    </source>
</evidence>
<name>A0AAD5X840_9FUNG</name>
<evidence type="ECO:0000256" key="1">
    <source>
        <dbReference type="ARBA" id="ARBA00000156"/>
    </source>
</evidence>
<dbReference type="CDD" id="cd24163">
    <property type="entry name" value="RWDD2_C"/>
    <property type="match status" value="1"/>
</dbReference>
<comment type="catalytic activity">
    <reaction evidence="1 10">
        <text>Cleaves type-1 transmembrane domains using a catalytic dyad composed of serine and histidine that are contributed by different transmembrane domains.</text>
        <dbReference type="EC" id="3.4.21.105"/>
    </reaction>
</comment>
<dbReference type="EC" id="3.4.21.105" evidence="10"/>
<dbReference type="Gene3D" id="1.20.1540.10">
    <property type="entry name" value="Rhomboid-like"/>
    <property type="match status" value="1"/>
</dbReference>
<evidence type="ECO:0000313" key="15">
    <source>
        <dbReference type="Proteomes" id="UP001211907"/>
    </source>
</evidence>
<comment type="function">
    <text evidence="10">Serine protease involved in intramembrane proteolysis.</text>
</comment>
<feature type="domain" description="Small nuclear ribonucleoprotein Prp3 C-terminal" evidence="13">
    <location>
        <begin position="643"/>
        <end position="715"/>
    </location>
</feature>
<feature type="transmembrane region" description="Helical" evidence="10">
    <location>
        <begin position="460"/>
        <end position="480"/>
    </location>
</feature>
<evidence type="ECO:0000256" key="11">
    <source>
        <dbReference type="SAM" id="MobiDB-lite"/>
    </source>
</evidence>
<evidence type="ECO:0000256" key="5">
    <source>
        <dbReference type="ARBA" id="ARBA00022692"/>
    </source>
</evidence>
<dbReference type="Pfam" id="PF06544">
    <property type="entry name" value="Prp3_C"/>
    <property type="match status" value="1"/>
</dbReference>
<feature type="domain" description="Peptidase S54 rhomboid" evidence="12">
    <location>
        <begin position="380"/>
        <end position="442"/>
    </location>
</feature>
<dbReference type="Gene3D" id="3.10.110.10">
    <property type="entry name" value="Ubiquitin Conjugating Enzyme"/>
    <property type="match status" value="1"/>
</dbReference>
<dbReference type="Pfam" id="PF01694">
    <property type="entry name" value="Rhomboid"/>
    <property type="match status" value="2"/>
</dbReference>
<keyword evidence="15" id="KW-1185">Reference proteome</keyword>
<feature type="transmembrane region" description="Helical" evidence="10">
    <location>
        <begin position="367"/>
        <end position="391"/>
    </location>
</feature>
<feature type="compositionally biased region" description="Polar residues" evidence="11">
    <location>
        <begin position="59"/>
        <end position="70"/>
    </location>
</feature>
<feature type="transmembrane region" description="Helical" evidence="10">
    <location>
        <begin position="428"/>
        <end position="448"/>
    </location>
</feature>
<evidence type="ECO:0000256" key="3">
    <source>
        <dbReference type="ARBA" id="ARBA00009045"/>
    </source>
</evidence>
<keyword evidence="8 10" id="KW-1133">Transmembrane helix</keyword>
<evidence type="ECO:0000256" key="6">
    <source>
        <dbReference type="ARBA" id="ARBA00022801"/>
    </source>
</evidence>
<evidence type="ECO:0000256" key="10">
    <source>
        <dbReference type="RuleBase" id="RU362115"/>
    </source>
</evidence>
<keyword evidence="6 10" id="KW-0378">Hydrolase</keyword>
<evidence type="ECO:0000256" key="9">
    <source>
        <dbReference type="ARBA" id="ARBA00023136"/>
    </source>
</evidence>
<feature type="transmembrane region" description="Helical" evidence="10">
    <location>
        <begin position="403"/>
        <end position="422"/>
    </location>
</feature>
<evidence type="ECO:0000256" key="8">
    <source>
        <dbReference type="ARBA" id="ARBA00022989"/>
    </source>
</evidence>
<gene>
    <name evidence="14" type="ORF">HK100_007740</name>
</gene>
<comment type="caution">
    <text evidence="10">Lacks conserved residue(s) required for the propagation of feature annotation.</text>
</comment>
<dbReference type="InterPro" id="IPR016135">
    <property type="entry name" value="UBQ-conjugating_enzyme/RWD"/>
</dbReference>
<dbReference type="AlphaFoldDB" id="A0AAD5X840"/>
<comment type="subcellular location">
    <subcellularLocation>
        <location evidence="2 10">Membrane</location>
        <topology evidence="2 10">Multi-pass membrane protein</topology>
    </subcellularLocation>
</comment>
<evidence type="ECO:0000256" key="4">
    <source>
        <dbReference type="ARBA" id="ARBA00022670"/>
    </source>
</evidence>
<keyword evidence="5 10" id="KW-0812">Transmembrane</keyword>
<dbReference type="InterPro" id="IPR010541">
    <property type="entry name" value="Prp3_C"/>
</dbReference>
<protein>
    <recommendedName>
        <fullName evidence="10">Rhomboid-type serine protease</fullName>
        <ecNumber evidence="10">3.4.21.105</ecNumber>
    </recommendedName>
</protein>
<dbReference type="Proteomes" id="UP001211907">
    <property type="component" value="Unassembled WGS sequence"/>
</dbReference>
<evidence type="ECO:0000259" key="12">
    <source>
        <dbReference type="Pfam" id="PF01694"/>
    </source>
</evidence>
<dbReference type="InterPro" id="IPR022764">
    <property type="entry name" value="Peptidase_S54_rhomboid_dom"/>
</dbReference>
<feature type="region of interest" description="Disordered" evidence="11">
    <location>
        <begin position="39"/>
        <end position="80"/>
    </location>
</feature>
<feature type="domain" description="Peptidase S54 rhomboid" evidence="12">
    <location>
        <begin position="323"/>
        <end position="377"/>
    </location>
</feature>
<sequence>MNPELDNHITDRNATDTIPETQEEVASPVMRTAAVANYGSFSPHQSQSPSQPNIDQYHRNNTNSAHSTDPQSHRTEHSASYSTLNDNQYTFYSNPVSYAPSTTGNRQQQLLQRDQMEYRQHQNYTNQHQFDTRKKDGYGQPVTFSADTIVDDNEKFLKGSQPTYFGQSDTEIARAIAESENSPSDPTAQLQQQHDPILHSPYVRNQMADLKVHRPYFLYVVTAIQIIVLIIELVVNHQNTGSFIDTNPFNIMIGPSAGVLIQVGARFTPCIRPNTPYDAVGVVLECPDGDSSSTTVLSGGVEVETCTLDQICGMGGLNGKSPNQWFRFITPIFLHGGVIHLLMNLAFQCRTGFQMEEDFGWWRMGAIYLISGIGGFIFGGLIACLLIDLVQNWRLVKNPKWELAKLVFLIIISLLLGTIPYFDNFAHVGGFFTGFLAGLIFMPTIYYTQRDKVIKITLQVIAVPVLITVYVLMIVGFYNMPFAIDTLELLRAMYEPTGEFELIDPPQIPDDLLTVNADIHSITVSITIANPNTQTAHLLVSLPLDNNNSKNNDIKSDNTKSVIELSLKSEPWMSRDLHTKINALLPTPARTEATDEPSSDAIFEAIEIVRGAISALDVASDVEEKRDEKNGNTTVTEPLVRYWYTLISLSTREKRNDLVQWAPTFGLTGFVMAGKPAVVCCEGQASRIDAYMSEIKALSWADVPSHQKKISITCQETIAQRKFTEMTEITHLFTMGGHRGNRPDLGQVKKWFDDHNVGKVFPLVFGGPNSPFAIK</sequence>
<reference evidence="14" key="1">
    <citation type="submission" date="2020-05" db="EMBL/GenBank/DDBJ databases">
        <title>Phylogenomic resolution of chytrid fungi.</title>
        <authorList>
            <person name="Stajich J.E."/>
            <person name="Amses K."/>
            <person name="Simmons R."/>
            <person name="Seto K."/>
            <person name="Myers J."/>
            <person name="Bonds A."/>
            <person name="Quandt C.A."/>
            <person name="Barry K."/>
            <person name="Liu P."/>
            <person name="Grigoriev I."/>
            <person name="Longcore J.E."/>
            <person name="James T.Y."/>
        </authorList>
    </citation>
    <scope>NUCLEOTIDE SEQUENCE</scope>
    <source>
        <strain evidence="14">JEL0513</strain>
    </source>
</reference>
<dbReference type="PANTHER" id="PTHR22936">
    <property type="entry name" value="RHOMBOID-RELATED"/>
    <property type="match status" value="1"/>
</dbReference>
<keyword evidence="7 10" id="KW-0720">Serine protease</keyword>
<comment type="similarity">
    <text evidence="3 10">Belongs to the peptidase S54 family.</text>
</comment>
<comment type="caution">
    <text evidence="14">The sequence shown here is derived from an EMBL/GenBank/DDBJ whole genome shotgun (WGS) entry which is preliminary data.</text>
</comment>
<dbReference type="SUPFAM" id="SSF144091">
    <property type="entry name" value="Rhomboid-like"/>
    <property type="match status" value="1"/>
</dbReference>
<accession>A0AAD5X840</accession>
<evidence type="ECO:0000256" key="2">
    <source>
        <dbReference type="ARBA" id="ARBA00004141"/>
    </source>
</evidence>
<proteinExistence type="inferred from homology"/>
<keyword evidence="9 10" id="KW-0472">Membrane</keyword>
<dbReference type="InterPro" id="IPR002610">
    <property type="entry name" value="Peptidase_S54_rhomboid-like"/>
</dbReference>
<dbReference type="InterPro" id="IPR035952">
    <property type="entry name" value="Rhomboid-like_sf"/>
</dbReference>
<dbReference type="GO" id="GO:0006508">
    <property type="term" value="P:proteolysis"/>
    <property type="evidence" value="ECO:0007669"/>
    <property type="project" value="UniProtKB-KW"/>
</dbReference>
<feature type="compositionally biased region" description="Low complexity" evidence="11">
    <location>
        <begin position="40"/>
        <end position="52"/>
    </location>
</feature>
<feature type="region of interest" description="Disordered" evidence="11">
    <location>
        <begin position="1"/>
        <end position="24"/>
    </location>
</feature>
<dbReference type="EMBL" id="JADGJH010003678">
    <property type="protein sequence ID" value="KAJ3089455.1"/>
    <property type="molecule type" value="Genomic_DNA"/>
</dbReference>
<dbReference type="PANTHER" id="PTHR22936:SF69">
    <property type="entry name" value="RHOMBOID-LIKE PROTEIN"/>
    <property type="match status" value="1"/>
</dbReference>
<dbReference type="GO" id="GO:0004252">
    <property type="term" value="F:serine-type endopeptidase activity"/>
    <property type="evidence" value="ECO:0007669"/>
    <property type="project" value="InterPro"/>
</dbReference>
<evidence type="ECO:0000259" key="13">
    <source>
        <dbReference type="Pfam" id="PF06544"/>
    </source>
</evidence>
<dbReference type="InterPro" id="IPR059181">
    <property type="entry name" value="RWDD2A-B_C"/>
</dbReference>
<evidence type="ECO:0000313" key="14">
    <source>
        <dbReference type="EMBL" id="KAJ3089455.1"/>
    </source>
</evidence>
<feature type="compositionally biased region" description="Basic and acidic residues" evidence="11">
    <location>
        <begin position="1"/>
        <end position="14"/>
    </location>
</feature>
<feature type="transmembrane region" description="Helical" evidence="10">
    <location>
        <begin position="216"/>
        <end position="235"/>
    </location>
</feature>
<organism evidence="14 15">
    <name type="scientific">Physocladia obscura</name>
    <dbReference type="NCBI Taxonomy" id="109957"/>
    <lineage>
        <taxon>Eukaryota</taxon>
        <taxon>Fungi</taxon>
        <taxon>Fungi incertae sedis</taxon>
        <taxon>Chytridiomycota</taxon>
        <taxon>Chytridiomycota incertae sedis</taxon>
        <taxon>Chytridiomycetes</taxon>
        <taxon>Chytridiales</taxon>
        <taxon>Chytriomycetaceae</taxon>
        <taxon>Physocladia</taxon>
    </lineage>
</organism>
<keyword evidence="4 10" id="KW-0645">Protease</keyword>
<feature type="transmembrane region" description="Helical" evidence="10">
    <location>
        <begin position="325"/>
        <end position="347"/>
    </location>
</feature>
<dbReference type="GO" id="GO:0016020">
    <property type="term" value="C:membrane"/>
    <property type="evidence" value="ECO:0007669"/>
    <property type="project" value="UniProtKB-SubCell"/>
</dbReference>